<accession>A0ABW1MID1</accession>
<proteinExistence type="predicted"/>
<evidence type="ECO:0000313" key="2">
    <source>
        <dbReference type="EMBL" id="MFC6063198.1"/>
    </source>
</evidence>
<organism evidence="2 3">
    <name type="scientific">Streptomyces ochraceiscleroticus</name>
    <dbReference type="NCBI Taxonomy" id="47761"/>
    <lineage>
        <taxon>Bacteria</taxon>
        <taxon>Bacillati</taxon>
        <taxon>Actinomycetota</taxon>
        <taxon>Actinomycetes</taxon>
        <taxon>Kitasatosporales</taxon>
        <taxon>Streptomycetaceae</taxon>
        <taxon>Streptomyces</taxon>
    </lineage>
</organism>
<comment type="caution">
    <text evidence="2">The sequence shown here is derived from an EMBL/GenBank/DDBJ whole genome shotgun (WGS) entry which is preliminary data.</text>
</comment>
<dbReference type="RefSeq" id="WP_030263283.1">
    <property type="nucleotide sequence ID" value="NZ_JBHSPX010000004.1"/>
</dbReference>
<reference evidence="3" key="1">
    <citation type="journal article" date="2019" name="Int. J. Syst. Evol. Microbiol.">
        <title>The Global Catalogue of Microorganisms (GCM) 10K type strain sequencing project: providing services to taxonomists for standard genome sequencing and annotation.</title>
        <authorList>
            <consortium name="The Broad Institute Genomics Platform"/>
            <consortium name="The Broad Institute Genome Sequencing Center for Infectious Disease"/>
            <person name="Wu L."/>
            <person name="Ma J."/>
        </authorList>
    </citation>
    <scope>NUCLEOTIDE SEQUENCE [LARGE SCALE GENOMIC DNA]</scope>
    <source>
        <strain evidence="3">CGMCC 1.15180</strain>
    </source>
</reference>
<keyword evidence="1" id="KW-1133">Transmembrane helix</keyword>
<dbReference type="Proteomes" id="UP001596139">
    <property type="component" value="Unassembled WGS sequence"/>
</dbReference>
<keyword evidence="1" id="KW-0812">Transmembrane</keyword>
<keyword evidence="3" id="KW-1185">Reference proteome</keyword>
<gene>
    <name evidence="2" type="ORF">ACFP4F_11610</name>
</gene>
<keyword evidence="1" id="KW-0472">Membrane</keyword>
<evidence type="ECO:0000313" key="3">
    <source>
        <dbReference type="Proteomes" id="UP001596139"/>
    </source>
</evidence>
<name>A0ABW1MID1_9ACTN</name>
<feature type="transmembrane region" description="Helical" evidence="1">
    <location>
        <begin position="52"/>
        <end position="73"/>
    </location>
</feature>
<evidence type="ECO:0000256" key="1">
    <source>
        <dbReference type="SAM" id="Phobius"/>
    </source>
</evidence>
<dbReference type="EMBL" id="JBHSPX010000004">
    <property type="protein sequence ID" value="MFC6063198.1"/>
    <property type="molecule type" value="Genomic_DNA"/>
</dbReference>
<protein>
    <submittedName>
        <fullName evidence="2">Uncharacterized protein</fullName>
    </submittedName>
</protein>
<sequence length="101" mass="10593">MTDEVGTEAVPDGSEEWLRRALDDVASSVSAPPQAYRKGQADWRRRAVRRKALLGILVLTVVAVACAIGLLVLSCGSASTHVIYDDAGTGTVVVPFPPASS</sequence>